<proteinExistence type="predicted"/>
<gene>
    <name evidence="1" type="ORF">UFOVP779_9</name>
</gene>
<protein>
    <submittedName>
        <fullName evidence="1">Uncharacterized protein</fullName>
    </submittedName>
</protein>
<dbReference type="EMBL" id="LR796720">
    <property type="protein sequence ID" value="CAB4162035.1"/>
    <property type="molecule type" value="Genomic_DNA"/>
</dbReference>
<name>A0A6J5NYJ7_9CAUD</name>
<sequence length="80" mass="8999">MSKAKIKARYIVTLGEMGTDEILDTQTHREFCGSSEDMVNQLLAELNRLNKEEIGSLKAEVEQLHKLLSAATFYKKGKAQ</sequence>
<accession>A0A6J5NYJ7</accession>
<reference evidence="1" key="1">
    <citation type="submission" date="2020-04" db="EMBL/GenBank/DDBJ databases">
        <authorList>
            <person name="Chiriac C."/>
            <person name="Salcher M."/>
            <person name="Ghai R."/>
            <person name="Kavagutti S V."/>
        </authorList>
    </citation>
    <scope>NUCLEOTIDE SEQUENCE</scope>
</reference>
<organism evidence="1">
    <name type="scientific">uncultured Caudovirales phage</name>
    <dbReference type="NCBI Taxonomy" id="2100421"/>
    <lineage>
        <taxon>Viruses</taxon>
        <taxon>Duplodnaviria</taxon>
        <taxon>Heunggongvirae</taxon>
        <taxon>Uroviricota</taxon>
        <taxon>Caudoviricetes</taxon>
        <taxon>Peduoviridae</taxon>
        <taxon>Maltschvirus</taxon>
        <taxon>Maltschvirus maltsch</taxon>
    </lineage>
</organism>
<evidence type="ECO:0000313" key="1">
    <source>
        <dbReference type="EMBL" id="CAB4162035.1"/>
    </source>
</evidence>